<proteinExistence type="predicted"/>
<dbReference type="RefSeq" id="WP_169433706.1">
    <property type="nucleotide sequence ID" value="NZ_CP051685.1"/>
</dbReference>
<protein>
    <submittedName>
        <fullName evidence="1">Uncharacterized protein</fullName>
    </submittedName>
</protein>
<dbReference type="AlphaFoldDB" id="A0A7Z2ZR49"/>
<dbReference type="EMBL" id="CP051685">
    <property type="protein sequence ID" value="QJD98808.1"/>
    <property type="molecule type" value="Genomic_DNA"/>
</dbReference>
<dbReference type="KEGG" id="mfy:HH212_01120"/>
<organism evidence="1 2">
    <name type="scientific">Massilia forsythiae</name>
    <dbReference type="NCBI Taxonomy" id="2728020"/>
    <lineage>
        <taxon>Bacteria</taxon>
        <taxon>Pseudomonadati</taxon>
        <taxon>Pseudomonadota</taxon>
        <taxon>Betaproteobacteria</taxon>
        <taxon>Burkholderiales</taxon>
        <taxon>Oxalobacteraceae</taxon>
        <taxon>Telluria group</taxon>
        <taxon>Massilia</taxon>
    </lineage>
</organism>
<evidence type="ECO:0000313" key="1">
    <source>
        <dbReference type="EMBL" id="QJD98808.1"/>
    </source>
</evidence>
<keyword evidence="2" id="KW-1185">Reference proteome</keyword>
<reference evidence="1 2" key="1">
    <citation type="submission" date="2020-04" db="EMBL/GenBank/DDBJ databases">
        <title>Genome sequencing of novel species.</title>
        <authorList>
            <person name="Heo J."/>
            <person name="Kim S.-J."/>
            <person name="Kim J.-S."/>
            <person name="Hong S.-B."/>
            <person name="Kwon S.-W."/>
        </authorList>
    </citation>
    <scope>NUCLEOTIDE SEQUENCE [LARGE SCALE GENOMIC DNA]</scope>
    <source>
        <strain evidence="1 2">GN2-R2</strain>
    </source>
</reference>
<dbReference type="Proteomes" id="UP000502415">
    <property type="component" value="Chromosome"/>
</dbReference>
<evidence type="ECO:0000313" key="2">
    <source>
        <dbReference type="Proteomes" id="UP000502415"/>
    </source>
</evidence>
<sequence length="79" mass="8134">MPFYPIPNGLWSTLSGAIPASGNYDYLQSANGGYIGQGRTYAHTTADSILAAKGVGLSVDVKGNQKWSGGFLLPSAAGK</sequence>
<gene>
    <name evidence="1" type="ORF">HH212_01120</name>
</gene>
<accession>A0A7Z2ZR49</accession>
<name>A0A7Z2ZR49_9BURK</name>